<dbReference type="RefSeq" id="WP_207862301.1">
    <property type="nucleotide sequence ID" value="NZ_JAFREP010000034.1"/>
</dbReference>
<dbReference type="EMBL" id="JAFREP010000034">
    <property type="protein sequence ID" value="MBO1322328.1"/>
    <property type="molecule type" value="Genomic_DNA"/>
</dbReference>
<organism evidence="1 2">
    <name type="scientific">Acanthopleuribacter pedis</name>
    <dbReference type="NCBI Taxonomy" id="442870"/>
    <lineage>
        <taxon>Bacteria</taxon>
        <taxon>Pseudomonadati</taxon>
        <taxon>Acidobacteriota</taxon>
        <taxon>Holophagae</taxon>
        <taxon>Acanthopleuribacterales</taxon>
        <taxon>Acanthopleuribacteraceae</taxon>
        <taxon>Acanthopleuribacter</taxon>
    </lineage>
</organism>
<evidence type="ECO:0000313" key="2">
    <source>
        <dbReference type="Proteomes" id="UP000664417"/>
    </source>
</evidence>
<name>A0A8J7QPL8_9BACT</name>
<reference evidence="1" key="1">
    <citation type="submission" date="2021-03" db="EMBL/GenBank/DDBJ databases">
        <authorList>
            <person name="Wang G."/>
        </authorList>
    </citation>
    <scope>NUCLEOTIDE SEQUENCE</scope>
    <source>
        <strain evidence="1">KCTC 12899</strain>
    </source>
</reference>
<sequence length="184" mass="19553">MTQANEQVKHWLAQLGAQIGVALSLDDEGLCSLTAGEDLTVDVICPPGDTCFYLNLTLLDLTGQSSREMVLQQALTMNLFQQETAGAAIALDPDAEALMLCFTQPVEGTQFSTFNNILTNLVTTGRQLKGQLEAASREQAAPQPSNAAAFNPAGPGAYGIGAQPAQPVYADNPHEHLLHMMNLA</sequence>
<gene>
    <name evidence="1" type="ORF">J3U88_27900</name>
</gene>
<dbReference type="AlphaFoldDB" id="A0A8J7QPL8"/>
<dbReference type="Gene3D" id="3.30.1460.10">
    <property type="match status" value="1"/>
</dbReference>
<comment type="caution">
    <text evidence="1">The sequence shown here is derived from an EMBL/GenBank/DDBJ whole genome shotgun (WGS) entry which is preliminary data.</text>
</comment>
<proteinExistence type="predicted"/>
<keyword evidence="2" id="KW-1185">Reference proteome</keyword>
<dbReference type="SUPFAM" id="SSF69635">
    <property type="entry name" value="Type III secretory system chaperone-like"/>
    <property type="match status" value="1"/>
</dbReference>
<dbReference type="Pfam" id="PF05932">
    <property type="entry name" value="CesT"/>
    <property type="match status" value="1"/>
</dbReference>
<dbReference type="Proteomes" id="UP000664417">
    <property type="component" value="Unassembled WGS sequence"/>
</dbReference>
<accession>A0A8J7QPL8</accession>
<protein>
    <submittedName>
        <fullName evidence="1">CesT family type III secretion system chaperone</fullName>
    </submittedName>
</protein>
<dbReference type="InterPro" id="IPR010261">
    <property type="entry name" value="Tir_chaperone"/>
</dbReference>
<dbReference type="CDD" id="cd17034">
    <property type="entry name" value="T3SC_IA_ShcO1-like"/>
    <property type="match status" value="1"/>
</dbReference>
<evidence type="ECO:0000313" key="1">
    <source>
        <dbReference type="EMBL" id="MBO1322328.1"/>
    </source>
</evidence>
<dbReference type="GO" id="GO:0030254">
    <property type="term" value="P:protein secretion by the type III secretion system"/>
    <property type="evidence" value="ECO:0007669"/>
    <property type="project" value="InterPro"/>
</dbReference>